<dbReference type="InterPro" id="IPR020471">
    <property type="entry name" value="AKR"/>
</dbReference>
<dbReference type="RefSeq" id="WP_282210724.1">
    <property type="nucleotide sequence ID" value="NZ_CP118247.1"/>
</dbReference>
<evidence type="ECO:0000313" key="2">
    <source>
        <dbReference type="EMBL" id="WDR05205.1"/>
    </source>
</evidence>
<sequence>MTTKSTIPLLDQLGSISLGTAGIAGLYRETSYDTAQDVLAAAWDEGIRYFDTAPHYGQGLAERRVGDFLRGKSDYVLSTKVGRILKPASEFRAKINGFVNPPPFDQHYDYSYDGIMRSVEDSYQRLGLNRIDILYVHDVGTETHGADAPRHISDLLGSGWKALEELKASGAIKAVGLGVNEVEVCLEVARNVDMDVILLAGRYTLLDNDAANTLLPTCREKNIRLVIGGVFNSGILATGPKPGATFNYQAASDDILARAEELQSVCRAHDTALPQAALHFAMQEPLVASTLIGVSHPDRLRSNMVQARAKPPAALWTDLANKGLIPA</sequence>
<organism evidence="2 3">
    <name type="scientific">Devosia rhodophyticola</name>
    <dbReference type="NCBI Taxonomy" id="3026423"/>
    <lineage>
        <taxon>Bacteria</taxon>
        <taxon>Pseudomonadati</taxon>
        <taxon>Pseudomonadota</taxon>
        <taxon>Alphaproteobacteria</taxon>
        <taxon>Hyphomicrobiales</taxon>
        <taxon>Devosiaceae</taxon>
        <taxon>Devosia</taxon>
    </lineage>
</organism>
<evidence type="ECO:0000313" key="3">
    <source>
        <dbReference type="Proteomes" id="UP001222118"/>
    </source>
</evidence>
<dbReference type="PANTHER" id="PTHR42686:SF1">
    <property type="entry name" value="GH17980P-RELATED"/>
    <property type="match status" value="1"/>
</dbReference>
<dbReference type="PANTHER" id="PTHR42686">
    <property type="entry name" value="GH17980P-RELATED"/>
    <property type="match status" value="1"/>
</dbReference>
<dbReference type="InterPro" id="IPR023210">
    <property type="entry name" value="NADP_OxRdtase_dom"/>
</dbReference>
<dbReference type="EMBL" id="CP118247">
    <property type="protein sequence ID" value="WDR05205.1"/>
    <property type="molecule type" value="Genomic_DNA"/>
</dbReference>
<feature type="domain" description="NADP-dependent oxidoreductase" evidence="1">
    <location>
        <begin position="16"/>
        <end position="304"/>
    </location>
</feature>
<proteinExistence type="predicted"/>
<accession>A0ABY7YWI2</accession>
<reference evidence="2 3" key="1">
    <citation type="submission" date="2023-02" db="EMBL/GenBank/DDBJ databases">
        <title>Devosia chondri sp. nov., isolated from the phycosphere of marine algae.</title>
        <authorList>
            <person name="Kim J.M."/>
            <person name="Lee J.K."/>
            <person name="Choi B.J."/>
            <person name="Bayburt H."/>
            <person name="Jeon C.O."/>
        </authorList>
    </citation>
    <scope>NUCLEOTIDE SEQUENCE [LARGE SCALE GENOMIC DNA]</scope>
    <source>
        <strain evidence="2 3">G2-5</strain>
    </source>
</reference>
<dbReference type="InterPro" id="IPR036812">
    <property type="entry name" value="NAD(P)_OxRdtase_dom_sf"/>
</dbReference>
<dbReference type="SUPFAM" id="SSF51430">
    <property type="entry name" value="NAD(P)-linked oxidoreductase"/>
    <property type="match status" value="1"/>
</dbReference>
<dbReference type="Proteomes" id="UP001222118">
    <property type="component" value="Chromosome"/>
</dbReference>
<keyword evidence="3" id="KW-1185">Reference proteome</keyword>
<dbReference type="Pfam" id="PF00248">
    <property type="entry name" value="Aldo_ket_red"/>
    <property type="match status" value="1"/>
</dbReference>
<dbReference type="Gene3D" id="3.20.20.100">
    <property type="entry name" value="NADP-dependent oxidoreductase domain"/>
    <property type="match status" value="1"/>
</dbReference>
<protein>
    <submittedName>
        <fullName evidence="2">Aldo/keto reductase</fullName>
    </submittedName>
</protein>
<evidence type="ECO:0000259" key="1">
    <source>
        <dbReference type="Pfam" id="PF00248"/>
    </source>
</evidence>
<name>A0ABY7YWI2_9HYPH</name>
<gene>
    <name evidence="2" type="ORF">PSQ90_13015</name>
</gene>